<comment type="caution">
    <text evidence="1">The sequence shown here is derived from an EMBL/GenBank/DDBJ whole genome shotgun (WGS) entry which is preliminary data.</text>
</comment>
<dbReference type="AlphaFoldDB" id="A0A2P7QY33"/>
<gene>
    <name evidence="1" type="ORF">C7I55_00195</name>
</gene>
<proteinExistence type="predicted"/>
<reference evidence="1 2" key="1">
    <citation type="submission" date="2018-03" db="EMBL/GenBank/DDBJ databases">
        <title>The draft genome of Sphingosinicella sp. GL-C-18.</title>
        <authorList>
            <person name="Liu L."/>
            <person name="Li L."/>
            <person name="Liang L."/>
            <person name="Zhang X."/>
            <person name="Wang T."/>
        </authorList>
    </citation>
    <scope>NUCLEOTIDE SEQUENCE [LARGE SCALE GENOMIC DNA]</scope>
    <source>
        <strain evidence="1 2">GL-C-18</strain>
    </source>
</reference>
<name>A0A2P7QY33_9SPHN</name>
<dbReference type="InterPro" id="IPR032676">
    <property type="entry name" value="YkuD_2"/>
</dbReference>
<dbReference type="OrthoDB" id="9815195at2"/>
<evidence type="ECO:0000313" key="2">
    <source>
        <dbReference type="Proteomes" id="UP000241167"/>
    </source>
</evidence>
<evidence type="ECO:0000313" key="1">
    <source>
        <dbReference type="EMBL" id="PSJ42880.1"/>
    </source>
</evidence>
<dbReference type="Pfam" id="PF13645">
    <property type="entry name" value="YkuD_2"/>
    <property type="match status" value="1"/>
</dbReference>
<organism evidence="1 2">
    <name type="scientific">Allosphingosinicella deserti</name>
    <dbReference type="NCBI Taxonomy" id="2116704"/>
    <lineage>
        <taxon>Bacteria</taxon>
        <taxon>Pseudomonadati</taxon>
        <taxon>Pseudomonadota</taxon>
        <taxon>Alphaproteobacteria</taxon>
        <taxon>Sphingomonadales</taxon>
        <taxon>Sphingomonadaceae</taxon>
        <taxon>Allosphingosinicella</taxon>
    </lineage>
</organism>
<keyword evidence="2" id="KW-1185">Reference proteome</keyword>
<dbReference type="PROSITE" id="PS51318">
    <property type="entry name" value="TAT"/>
    <property type="match status" value="1"/>
</dbReference>
<dbReference type="EMBL" id="PXYI01000001">
    <property type="protein sequence ID" value="PSJ42880.1"/>
    <property type="molecule type" value="Genomic_DNA"/>
</dbReference>
<dbReference type="InterPro" id="IPR006311">
    <property type="entry name" value="TAT_signal"/>
</dbReference>
<dbReference type="Proteomes" id="UP000241167">
    <property type="component" value="Unassembled WGS sequence"/>
</dbReference>
<dbReference type="PANTHER" id="PTHR38477">
    <property type="entry name" value="HYPOTHETICAL EXPORTED PROTEIN"/>
    <property type="match status" value="1"/>
</dbReference>
<accession>A0A2P7QY33</accession>
<sequence length="211" mass="22741">MDVHGRVLVTLTRRSLLNVAATTGAAGLLPSKVFATVAPPQPAINPALRARAMAALEANRSRLRNADVIGIADFGRVSRQPRFYIVDLRSNFTTEHLVAHGRGSDPSHLGWLERFSNDVGSEATSEGAYLTGNSYTGKYGWSMRLFGLDPSNSNAEARAIVIHSAWYAEPKVAETFGKLGRSEGCFALPGISHAEAMTRLGSGRLLYAEKV</sequence>
<protein>
    <submittedName>
        <fullName evidence="1">Twin-arginine translocation pathway signal protein</fullName>
    </submittedName>
</protein>
<dbReference type="PANTHER" id="PTHR38477:SF1">
    <property type="entry name" value="MUREIN L,D-TRANSPEPTIDASE CATALYTIC DOMAIN FAMILY PROTEIN"/>
    <property type="match status" value="1"/>
</dbReference>